<evidence type="ECO:0000313" key="3">
    <source>
        <dbReference type="Proteomes" id="UP000008366"/>
    </source>
</evidence>
<organism evidence="2 3">
    <name type="scientific">Kineosphaera limosa NBRC 100340</name>
    <dbReference type="NCBI Taxonomy" id="1184609"/>
    <lineage>
        <taxon>Bacteria</taxon>
        <taxon>Bacillati</taxon>
        <taxon>Actinomycetota</taxon>
        <taxon>Actinomycetes</taxon>
        <taxon>Micrococcales</taxon>
        <taxon>Dermatophilaceae</taxon>
        <taxon>Kineosphaera</taxon>
    </lineage>
</organism>
<dbReference type="RefSeq" id="WP_006591576.1">
    <property type="nucleotide sequence ID" value="NZ_BAHD01000015.1"/>
</dbReference>
<dbReference type="PANTHER" id="PTHR34109:SF1">
    <property type="entry name" value="VOC DOMAIN-CONTAINING PROTEIN"/>
    <property type="match status" value="1"/>
</dbReference>
<gene>
    <name evidence="2" type="ORF">KILIM_015_01060</name>
</gene>
<proteinExistence type="predicted"/>
<feature type="domain" description="VOC" evidence="1">
    <location>
        <begin position="5"/>
        <end position="132"/>
    </location>
</feature>
<name>K6X892_9MICO</name>
<dbReference type="AlphaFoldDB" id="K6X892"/>
<dbReference type="Gene3D" id="3.30.720.120">
    <property type="match status" value="1"/>
</dbReference>
<dbReference type="Pfam" id="PF00903">
    <property type="entry name" value="Glyoxalase"/>
    <property type="match status" value="1"/>
</dbReference>
<accession>K6X892</accession>
<dbReference type="Proteomes" id="UP000008366">
    <property type="component" value="Unassembled WGS sequence"/>
</dbReference>
<dbReference type="EMBL" id="BAHD01000015">
    <property type="protein sequence ID" value="GAB95044.1"/>
    <property type="molecule type" value="Genomic_DNA"/>
</dbReference>
<dbReference type="PANTHER" id="PTHR34109">
    <property type="entry name" value="BNAUNNG04460D PROTEIN-RELATED"/>
    <property type="match status" value="1"/>
</dbReference>
<dbReference type="OrthoDB" id="9798201at2"/>
<reference evidence="2 3" key="1">
    <citation type="submission" date="2012-08" db="EMBL/GenBank/DDBJ databases">
        <title>Whole genome shotgun sequence of Kineosphaera limosa NBRC 100340.</title>
        <authorList>
            <person name="Yoshida I."/>
            <person name="Isaki S."/>
            <person name="Hosoyama A."/>
            <person name="Tsuchikane K."/>
            <person name="Katsumata H."/>
            <person name="Ando Y."/>
            <person name="Ohji S."/>
            <person name="Hamada M."/>
            <person name="Tamura T."/>
            <person name="Yamazoe A."/>
            <person name="Yamazaki S."/>
            <person name="Fujita N."/>
        </authorList>
    </citation>
    <scope>NUCLEOTIDE SEQUENCE [LARGE SCALE GENOMIC DNA]</scope>
    <source>
        <strain evidence="2 3">NBRC 100340</strain>
    </source>
</reference>
<dbReference type="InterPro" id="IPR037523">
    <property type="entry name" value="VOC_core"/>
</dbReference>
<dbReference type="PROSITE" id="PS51819">
    <property type="entry name" value="VOC"/>
    <property type="match status" value="1"/>
</dbReference>
<protein>
    <recommendedName>
        <fullName evidence="1">VOC domain-containing protein</fullName>
    </recommendedName>
</protein>
<evidence type="ECO:0000313" key="2">
    <source>
        <dbReference type="EMBL" id="GAB95044.1"/>
    </source>
</evidence>
<dbReference type="Gene3D" id="3.30.720.110">
    <property type="match status" value="1"/>
</dbReference>
<comment type="caution">
    <text evidence="2">The sequence shown here is derived from an EMBL/GenBank/DDBJ whole genome shotgun (WGS) entry which is preliminary data.</text>
</comment>
<dbReference type="InterPro" id="IPR029068">
    <property type="entry name" value="Glyas_Bleomycin-R_OHBP_Dase"/>
</dbReference>
<keyword evidence="3" id="KW-1185">Reference proteome</keyword>
<dbReference type="STRING" id="1184609.KILIM_015_01060"/>
<dbReference type="SUPFAM" id="SSF54593">
    <property type="entry name" value="Glyoxalase/Bleomycin resistance protein/Dihydroxybiphenyl dioxygenase"/>
    <property type="match status" value="1"/>
</dbReference>
<sequence length="139" mass="15101">MNSTQPSHTRVYPAFQAHDPQALLTFLVDALGFVENVAYRDGEGEGAEIVHAQLDWPGGGGIMFGSYKPDNPWCREPGTAGVYLVTDDLDTVYARAQAAGADIIRPLEDTDYGSREFGLRDPEGNLWSIGTYAGEPHQA</sequence>
<dbReference type="eggNOG" id="COG2764">
    <property type="taxonomic scope" value="Bacteria"/>
</dbReference>
<evidence type="ECO:0000259" key="1">
    <source>
        <dbReference type="PROSITE" id="PS51819"/>
    </source>
</evidence>
<dbReference type="InterPro" id="IPR004360">
    <property type="entry name" value="Glyas_Fos-R_dOase_dom"/>
</dbReference>